<evidence type="ECO:0000313" key="3">
    <source>
        <dbReference type="Proteomes" id="UP000694388"/>
    </source>
</evidence>
<dbReference type="PANTHER" id="PTHR23179">
    <property type="entry name" value="T-CELL ACTIVATION RHO GTPASE ACTIVATING PROTEIN-RELATED"/>
    <property type="match status" value="1"/>
</dbReference>
<name>A0A8C4QUG1_EPTBU</name>
<evidence type="ECO:0000259" key="1">
    <source>
        <dbReference type="PROSITE" id="PS50238"/>
    </source>
</evidence>
<dbReference type="SMART" id="SM00324">
    <property type="entry name" value="RhoGAP"/>
    <property type="match status" value="1"/>
</dbReference>
<dbReference type="GeneTree" id="ENSGT00940000154633"/>
<sequence>MHCKVHTWPTSVTLSVWVAAGFWIAHHRFFLIIGLQDIHADSYQLLVRSGREDGVFPLIGHENPYSIKMNHLREAVERLGEDTNVGRETFPIDGHFPVESLPDNLQCHFLLKHRSNDDCSSKQLKRKRALMKWRFRRSPTKLEELVLPVVSPSTPGALFGVSLPILCPDDNPPLPIMSMLHILHREGPHTNGLFRKSANVRACRNLRERLLAGMEISWSEEQLHVIATVFKDFLRNIPGSLLCLELYEQWLILGTLQDPEEAEEYAKWSVQVPGPLGRANFALFVSYTEVAKSADVRCGLYS</sequence>
<feature type="domain" description="Rho-GAP" evidence="1">
    <location>
        <begin position="161"/>
        <end position="302"/>
    </location>
</feature>
<protein>
    <recommendedName>
        <fullName evidence="1">Rho-GAP domain-containing protein</fullName>
    </recommendedName>
</protein>
<dbReference type="SUPFAM" id="SSF48350">
    <property type="entry name" value="GTPase activation domain, GAP"/>
    <property type="match status" value="1"/>
</dbReference>
<dbReference type="GO" id="GO:0005096">
    <property type="term" value="F:GTPase activator activity"/>
    <property type="evidence" value="ECO:0007669"/>
    <property type="project" value="TreeGrafter"/>
</dbReference>
<dbReference type="AlphaFoldDB" id="A0A8C4QUG1"/>
<proteinExistence type="predicted"/>
<dbReference type="PROSITE" id="PS50238">
    <property type="entry name" value="RHOGAP"/>
    <property type="match status" value="1"/>
</dbReference>
<keyword evidence="3" id="KW-1185">Reference proteome</keyword>
<dbReference type="Gene3D" id="1.10.555.10">
    <property type="entry name" value="Rho GTPase activation protein"/>
    <property type="match status" value="1"/>
</dbReference>
<dbReference type="InterPro" id="IPR008936">
    <property type="entry name" value="Rho_GTPase_activation_prot"/>
</dbReference>
<dbReference type="InterPro" id="IPR000198">
    <property type="entry name" value="RhoGAP_dom"/>
</dbReference>
<dbReference type="Pfam" id="PF00620">
    <property type="entry name" value="RhoGAP"/>
    <property type="match status" value="1"/>
</dbReference>
<reference evidence="2" key="1">
    <citation type="submission" date="2025-08" db="UniProtKB">
        <authorList>
            <consortium name="Ensembl"/>
        </authorList>
    </citation>
    <scope>IDENTIFICATION</scope>
</reference>
<reference evidence="2" key="2">
    <citation type="submission" date="2025-09" db="UniProtKB">
        <authorList>
            <consortium name="Ensembl"/>
        </authorList>
    </citation>
    <scope>IDENTIFICATION</scope>
</reference>
<dbReference type="GO" id="GO:0007165">
    <property type="term" value="P:signal transduction"/>
    <property type="evidence" value="ECO:0007669"/>
    <property type="project" value="InterPro"/>
</dbReference>
<accession>A0A8C4QUG1</accession>
<dbReference type="Ensembl" id="ENSEBUT00000021277.1">
    <property type="protein sequence ID" value="ENSEBUP00000020701.1"/>
    <property type="gene ID" value="ENSEBUG00000012782.1"/>
</dbReference>
<dbReference type="PANTHER" id="PTHR23179:SF3">
    <property type="entry name" value="RHO GTPASE-ACTIVATING PROTEIN 20"/>
    <property type="match status" value="1"/>
</dbReference>
<organism evidence="2 3">
    <name type="scientific">Eptatretus burgeri</name>
    <name type="common">Inshore hagfish</name>
    <dbReference type="NCBI Taxonomy" id="7764"/>
    <lineage>
        <taxon>Eukaryota</taxon>
        <taxon>Metazoa</taxon>
        <taxon>Chordata</taxon>
        <taxon>Craniata</taxon>
        <taxon>Vertebrata</taxon>
        <taxon>Cyclostomata</taxon>
        <taxon>Myxini</taxon>
        <taxon>Myxiniformes</taxon>
        <taxon>Myxinidae</taxon>
        <taxon>Eptatretinae</taxon>
        <taxon>Eptatretus</taxon>
    </lineage>
</organism>
<evidence type="ECO:0000313" key="2">
    <source>
        <dbReference type="Ensembl" id="ENSEBUP00000020701.1"/>
    </source>
</evidence>
<dbReference type="Proteomes" id="UP000694388">
    <property type="component" value="Unplaced"/>
</dbReference>